<evidence type="ECO:0000313" key="2">
    <source>
        <dbReference type="EMBL" id="GAA0186643.1"/>
    </source>
</evidence>
<keyword evidence="3" id="KW-1185">Reference proteome</keyword>
<dbReference type="InterPro" id="IPR000477">
    <property type="entry name" value="RT_dom"/>
</dbReference>
<accession>A0AAV3RY19</accession>
<protein>
    <recommendedName>
        <fullName evidence="1">Reverse transcriptase domain-containing protein</fullName>
    </recommendedName>
</protein>
<evidence type="ECO:0000259" key="1">
    <source>
        <dbReference type="Pfam" id="PF00078"/>
    </source>
</evidence>
<proteinExistence type="predicted"/>
<evidence type="ECO:0000313" key="3">
    <source>
        <dbReference type="Proteomes" id="UP001454036"/>
    </source>
</evidence>
<sequence>MKYQILQAGAHRNLTKAEEANIKDFGAALVEVPIEDVDKEDDGVLRDEELKKVELNSKAIHVLHNAMCMEEYARVKGCKSAKEIWDLLETAHVGSSQVKTTRVRFLTREYQTFEMYHGESIKDMHQRFNTIINNLDSLGKTFSLEELNGRIIEAVNPEFGQKVCAINKAKDIKTLSTQELIGSLKAEEEVIAKNKARELRDKKKMALVAAKAQKVIEKIESDEDDEDMDILANGLKTTLSTVIGEQQTAYVPGKNITDDILLMQEMVCGYHKRSGRPRCPLKIDIMKAYDKVKWSFLWTIMRVILHGHFKRSRGLKQGDPLSPYLFVIVMEIFTKLLKSQKDFHYHPNCEEIDLVNVSFSDDLFLFHYHPNCEEIDLVNVSFSDDLFLLSGANVESMRLVKKVLAYFGNLSGLHPILRKSCSYFVGVSDQQASELSGILGISISKLPVRYFAIALTTKQLGTSDYKGCPVDFLSAQSISFLYIKSMQFVPEISGIIRWPKGMANTSDVQMFKIGFLQLL</sequence>
<reference evidence="2 3" key="1">
    <citation type="submission" date="2024-01" db="EMBL/GenBank/DDBJ databases">
        <title>The complete chloroplast genome sequence of Lithospermum erythrorhizon: insights into the phylogenetic relationship among Boraginaceae species and the maternal lineages of purple gromwells.</title>
        <authorList>
            <person name="Okada T."/>
            <person name="Watanabe K."/>
        </authorList>
    </citation>
    <scope>NUCLEOTIDE SEQUENCE [LARGE SCALE GENOMIC DNA]</scope>
</reference>
<dbReference type="PANTHER" id="PTHR34676">
    <property type="entry name" value="DUF4219 DOMAIN-CONTAINING PROTEIN-RELATED"/>
    <property type="match status" value="1"/>
</dbReference>
<gene>
    <name evidence="2" type="ORF">LIER_33931</name>
</gene>
<dbReference type="PANTHER" id="PTHR34676:SF8">
    <property type="entry name" value="TRANSMEMBRANE PROTEIN"/>
    <property type="match status" value="1"/>
</dbReference>
<comment type="caution">
    <text evidence="2">The sequence shown here is derived from an EMBL/GenBank/DDBJ whole genome shotgun (WGS) entry which is preliminary data.</text>
</comment>
<organism evidence="2 3">
    <name type="scientific">Lithospermum erythrorhizon</name>
    <name type="common">Purple gromwell</name>
    <name type="synonym">Lithospermum officinale var. erythrorhizon</name>
    <dbReference type="NCBI Taxonomy" id="34254"/>
    <lineage>
        <taxon>Eukaryota</taxon>
        <taxon>Viridiplantae</taxon>
        <taxon>Streptophyta</taxon>
        <taxon>Embryophyta</taxon>
        <taxon>Tracheophyta</taxon>
        <taxon>Spermatophyta</taxon>
        <taxon>Magnoliopsida</taxon>
        <taxon>eudicotyledons</taxon>
        <taxon>Gunneridae</taxon>
        <taxon>Pentapetalae</taxon>
        <taxon>asterids</taxon>
        <taxon>lamiids</taxon>
        <taxon>Boraginales</taxon>
        <taxon>Boraginaceae</taxon>
        <taxon>Boraginoideae</taxon>
        <taxon>Lithospermeae</taxon>
        <taxon>Lithospermum</taxon>
    </lineage>
</organism>
<dbReference type="Proteomes" id="UP001454036">
    <property type="component" value="Unassembled WGS sequence"/>
</dbReference>
<dbReference type="Pfam" id="PF14223">
    <property type="entry name" value="Retrotran_gag_2"/>
    <property type="match status" value="1"/>
</dbReference>
<name>A0AAV3RY19_LITER</name>
<dbReference type="AlphaFoldDB" id="A0AAV3RY19"/>
<feature type="domain" description="Reverse transcriptase" evidence="1">
    <location>
        <begin position="230"/>
        <end position="369"/>
    </location>
</feature>
<dbReference type="EMBL" id="BAABME010013907">
    <property type="protein sequence ID" value="GAA0186643.1"/>
    <property type="molecule type" value="Genomic_DNA"/>
</dbReference>
<dbReference type="Pfam" id="PF00078">
    <property type="entry name" value="RVT_1"/>
    <property type="match status" value="1"/>
</dbReference>